<dbReference type="Proteomes" id="UP001362999">
    <property type="component" value="Unassembled WGS sequence"/>
</dbReference>
<proteinExistence type="predicted"/>
<reference evidence="3 4" key="1">
    <citation type="journal article" date="2024" name="J Genomics">
        <title>Draft genome sequencing and assembly of Favolaschia claudopus CIRM-BRFM 2984 isolated from oak limbs.</title>
        <authorList>
            <person name="Navarro D."/>
            <person name="Drula E."/>
            <person name="Chaduli D."/>
            <person name="Cazenave R."/>
            <person name="Ahrendt S."/>
            <person name="Wang J."/>
            <person name="Lipzen A."/>
            <person name="Daum C."/>
            <person name="Barry K."/>
            <person name="Grigoriev I.V."/>
            <person name="Favel A."/>
            <person name="Rosso M.N."/>
            <person name="Martin F."/>
        </authorList>
    </citation>
    <scope>NUCLEOTIDE SEQUENCE [LARGE SCALE GENOMIC DNA]</scope>
    <source>
        <strain evidence="3 4">CIRM-BRFM 2984</strain>
    </source>
</reference>
<accession>A0AAW0DLM2</accession>
<evidence type="ECO:0000313" key="3">
    <source>
        <dbReference type="EMBL" id="KAK7052498.1"/>
    </source>
</evidence>
<keyword evidence="4" id="KW-1185">Reference proteome</keyword>
<dbReference type="EMBL" id="JAWWNJ010000007">
    <property type="protein sequence ID" value="KAK7052498.1"/>
    <property type="molecule type" value="Genomic_DNA"/>
</dbReference>
<evidence type="ECO:0000313" key="4">
    <source>
        <dbReference type="Proteomes" id="UP001362999"/>
    </source>
</evidence>
<organism evidence="3 4">
    <name type="scientific">Favolaschia claudopus</name>
    <dbReference type="NCBI Taxonomy" id="2862362"/>
    <lineage>
        <taxon>Eukaryota</taxon>
        <taxon>Fungi</taxon>
        <taxon>Dikarya</taxon>
        <taxon>Basidiomycota</taxon>
        <taxon>Agaricomycotina</taxon>
        <taxon>Agaricomycetes</taxon>
        <taxon>Agaricomycetidae</taxon>
        <taxon>Agaricales</taxon>
        <taxon>Marasmiineae</taxon>
        <taxon>Mycenaceae</taxon>
        <taxon>Favolaschia</taxon>
    </lineage>
</organism>
<dbReference type="AlphaFoldDB" id="A0AAW0DLM2"/>
<dbReference type="InterPro" id="IPR011333">
    <property type="entry name" value="SKP1/BTB/POZ_sf"/>
</dbReference>
<evidence type="ECO:0000256" key="1">
    <source>
        <dbReference type="SAM" id="MobiDB-lite"/>
    </source>
</evidence>
<feature type="domain" description="BTB" evidence="2">
    <location>
        <begin position="53"/>
        <end position="128"/>
    </location>
</feature>
<dbReference type="Pfam" id="PF00651">
    <property type="entry name" value="BTB"/>
    <property type="match status" value="1"/>
</dbReference>
<dbReference type="SUPFAM" id="SSF54695">
    <property type="entry name" value="POZ domain"/>
    <property type="match status" value="1"/>
</dbReference>
<evidence type="ECO:0000259" key="2">
    <source>
        <dbReference type="PROSITE" id="PS50097"/>
    </source>
</evidence>
<dbReference type="PROSITE" id="PS50097">
    <property type="entry name" value="BTB"/>
    <property type="match status" value="1"/>
</dbReference>
<dbReference type="Gene3D" id="3.30.710.10">
    <property type="entry name" value="Potassium Channel Kv1.1, Chain A"/>
    <property type="match status" value="1"/>
</dbReference>
<dbReference type="InterPro" id="IPR000210">
    <property type="entry name" value="BTB/POZ_dom"/>
</dbReference>
<gene>
    <name evidence="3" type="ORF">R3P38DRAFT_2860662</name>
</gene>
<dbReference type="CDD" id="cd18186">
    <property type="entry name" value="BTB_POZ_ZBTB_KLHL-like"/>
    <property type="match status" value="1"/>
</dbReference>
<feature type="compositionally biased region" description="Low complexity" evidence="1">
    <location>
        <begin position="1"/>
        <end position="17"/>
    </location>
</feature>
<name>A0AAW0DLM2_9AGAR</name>
<feature type="region of interest" description="Disordered" evidence="1">
    <location>
        <begin position="1"/>
        <end position="30"/>
    </location>
</feature>
<sequence length="388" mass="44022">MQARTPSSRVRPRSSSPDAQQERPTRRQRLIDSLPVSSGEDVVKDEKHYRTDGDCVIQVQRTLFKIHRYHLLEDSGSTVFQDLFSLPTGDVPCEGQTDSDPIIFSGDTVEQFRAFLSFVYSLPSQLQINRTSVDDIDKLVEIVPFAHKYLLQHCLRWALESIEHVLEHSAPVLSETRYSALLRASTLCESLHEGVSQRIAELIKFQWLTFIETDALRLAPALDVAESFRFKSFLGELYILALDRFSTSSDPTRAWIEGPLSGIGANHQLRIFAGHWLLAHALQNFFSVPLMGKHLPTCPVSSSCRQWTPVLWAQVYQGFRRECLLMNKPREIFQALERLKSTASMIFYRHRALVPCPAGNEIFSAVVAFRTTFIDQLFALSPHTAMAG</sequence>
<protein>
    <submittedName>
        <fullName evidence="3">BTB domain-containing protein</fullName>
    </submittedName>
</protein>
<comment type="caution">
    <text evidence="3">The sequence shown here is derived from an EMBL/GenBank/DDBJ whole genome shotgun (WGS) entry which is preliminary data.</text>
</comment>